<dbReference type="KEGG" id="cyc:PCC7424_5886"/>
<gene>
    <name evidence="1" type="ordered locus">PCC7424_5886</name>
</gene>
<geneLocation type="plasmid" evidence="1 2">
    <name>pP742401</name>
</geneLocation>
<evidence type="ECO:0000313" key="2">
    <source>
        <dbReference type="Proteomes" id="UP000002384"/>
    </source>
</evidence>
<protein>
    <submittedName>
        <fullName evidence="1">Uncharacterized protein</fullName>
    </submittedName>
</protein>
<keyword evidence="1" id="KW-0614">Plasmid</keyword>
<evidence type="ECO:0000313" key="1">
    <source>
        <dbReference type="EMBL" id="ACK73933.1"/>
    </source>
</evidence>
<dbReference type="RefSeq" id="WP_012599828.1">
    <property type="nucleotide sequence ID" value="NC_011738.1"/>
</dbReference>
<reference evidence="2" key="1">
    <citation type="journal article" date="2011" name="MBio">
        <title>Novel metabolic attributes of the genus Cyanothece, comprising a group of unicellular nitrogen-fixing Cyanobacteria.</title>
        <authorList>
            <person name="Bandyopadhyay A."/>
            <person name="Elvitigala T."/>
            <person name="Welsh E."/>
            <person name="Stockel J."/>
            <person name="Liberton M."/>
            <person name="Min H."/>
            <person name="Sherman L.A."/>
            <person name="Pakrasi H.B."/>
        </authorList>
    </citation>
    <scope>NUCLEOTIDE SEQUENCE [LARGE SCALE GENOMIC DNA]</scope>
    <source>
        <strain evidence="2">PCC 7424</strain>
        <plasmid evidence="2">pP742401</plasmid>
    </source>
</reference>
<dbReference type="HOGENOM" id="CLU_2664987_0_0_3"/>
<dbReference type="AlphaFoldDB" id="B7KMB1"/>
<name>B7KMB1_GLOC7</name>
<organism evidence="1 2">
    <name type="scientific">Gloeothece citriformis (strain PCC 7424)</name>
    <name type="common">Cyanothece sp. (strain PCC 7424)</name>
    <dbReference type="NCBI Taxonomy" id="65393"/>
    <lineage>
        <taxon>Bacteria</taxon>
        <taxon>Bacillati</taxon>
        <taxon>Cyanobacteriota</taxon>
        <taxon>Cyanophyceae</taxon>
        <taxon>Oscillatoriophycideae</taxon>
        <taxon>Chroococcales</taxon>
        <taxon>Aphanothecaceae</taxon>
        <taxon>Gloeothece</taxon>
        <taxon>Gloeothece citriformis</taxon>
    </lineage>
</organism>
<proteinExistence type="predicted"/>
<accession>B7KMB1</accession>
<sequence>MTTDRKQLIEEAKEKCPYPHPTFTYKGVEWFEWIDGYVTAREGRKYAIIYGNKYYSQGYMEGKKKIYKDSEKKLQ</sequence>
<dbReference type="Proteomes" id="UP000002384">
    <property type="component" value="Plasmid pP742401"/>
</dbReference>
<dbReference type="EMBL" id="CP001292">
    <property type="protein sequence ID" value="ACK73933.1"/>
    <property type="molecule type" value="Genomic_DNA"/>
</dbReference>
<keyword evidence="2" id="KW-1185">Reference proteome</keyword>